<dbReference type="Proteomes" id="UP001501470">
    <property type="component" value="Unassembled WGS sequence"/>
</dbReference>
<accession>A0ABN2B0Q9</accession>
<evidence type="ECO:0000313" key="1">
    <source>
        <dbReference type="EMBL" id="GAA1531565.1"/>
    </source>
</evidence>
<gene>
    <name evidence="1" type="ORF">GCM10009827_056650</name>
</gene>
<dbReference type="EMBL" id="BAAAQD010000011">
    <property type="protein sequence ID" value="GAA1531565.1"/>
    <property type="molecule type" value="Genomic_DNA"/>
</dbReference>
<comment type="caution">
    <text evidence="1">The sequence shown here is derived from an EMBL/GenBank/DDBJ whole genome shotgun (WGS) entry which is preliminary data.</text>
</comment>
<evidence type="ECO:0008006" key="3">
    <source>
        <dbReference type="Google" id="ProtNLM"/>
    </source>
</evidence>
<name>A0ABN2B0Q9_9ACTN</name>
<dbReference type="RefSeq" id="WP_344505207.1">
    <property type="nucleotide sequence ID" value="NZ_BAAAQD010000011.1"/>
</dbReference>
<sequence length="156" mass="16965">MDRPRFQDPQVSLYELAADDILVVCPRCGGRAVNAARPTGSRWVASWPRRLTCAACGYAAAWEPAGATSVWGGPVDPFFGGPLWLRAECCGGRVLWAFNRRHLDILGGFVGAKLRERGPGPGGLTLVARLPAWMTAAKHRAEILRAVDRLRATLEN</sequence>
<evidence type="ECO:0000313" key="2">
    <source>
        <dbReference type="Proteomes" id="UP001501470"/>
    </source>
</evidence>
<proteinExistence type="predicted"/>
<keyword evidence="2" id="KW-1185">Reference proteome</keyword>
<reference evidence="1 2" key="1">
    <citation type="journal article" date="2019" name="Int. J. Syst. Evol. Microbiol.">
        <title>The Global Catalogue of Microorganisms (GCM) 10K type strain sequencing project: providing services to taxonomists for standard genome sequencing and annotation.</title>
        <authorList>
            <consortium name="The Broad Institute Genomics Platform"/>
            <consortium name="The Broad Institute Genome Sequencing Center for Infectious Disease"/>
            <person name="Wu L."/>
            <person name="Ma J."/>
        </authorList>
    </citation>
    <scope>NUCLEOTIDE SEQUENCE [LARGE SCALE GENOMIC DNA]</scope>
    <source>
        <strain evidence="1 2">JCM 15933</strain>
    </source>
</reference>
<protein>
    <recommendedName>
        <fullName evidence="3">TFIIB-type zinc ribbon-containing protein</fullName>
    </recommendedName>
</protein>
<organism evidence="1 2">
    <name type="scientific">Dactylosporangium maewongense</name>
    <dbReference type="NCBI Taxonomy" id="634393"/>
    <lineage>
        <taxon>Bacteria</taxon>
        <taxon>Bacillati</taxon>
        <taxon>Actinomycetota</taxon>
        <taxon>Actinomycetes</taxon>
        <taxon>Micromonosporales</taxon>
        <taxon>Micromonosporaceae</taxon>
        <taxon>Dactylosporangium</taxon>
    </lineage>
</organism>